<dbReference type="Pfam" id="PF01471">
    <property type="entry name" value="PG_binding_1"/>
    <property type="match status" value="1"/>
</dbReference>
<evidence type="ECO:0000313" key="5">
    <source>
        <dbReference type="Proteomes" id="UP000297248"/>
    </source>
</evidence>
<reference evidence="4 5" key="1">
    <citation type="journal article" date="2016" name="Int. J. Syst. Evol. Microbiol.">
        <title>Proposal of Mucilaginibacter phyllosphaerae sp. nov. isolated from the phyllosphere of Galium album.</title>
        <authorList>
            <person name="Aydogan E.L."/>
            <person name="Busse H.J."/>
            <person name="Moser G."/>
            <person name="Muller C."/>
            <person name="Kampfer P."/>
            <person name="Glaeser S.P."/>
        </authorList>
    </citation>
    <scope>NUCLEOTIDE SEQUENCE [LARGE SCALE GENOMIC DNA]</scope>
    <source>
        <strain evidence="4 5">PP-F2FG21</strain>
    </source>
</reference>
<evidence type="ECO:0000313" key="4">
    <source>
        <dbReference type="EMBL" id="TEW68684.1"/>
    </source>
</evidence>
<dbReference type="EMBL" id="JACIEG010000001">
    <property type="protein sequence ID" value="MBB3968317.1"/>
    <property type="molecule type" value="Genomic_DNA"/>
</dbReference>
<dbReference type="AlphaFoldDB" id="A0A4Y8AHY3"/>
<gene>
    <name evidence="4" type="ORF">E2R65_00525</name>
    <name evidence="3" type="ORF">GGR35_000903</name>
</gene>
<dbReference type="SUPFAM" id="SSF47090">
    <property type="entry name" value="PGBD-like"/>
    <property type="match status" value="1"/>
</dbReference>
<dbReference type="Proteomes" id="UP000583101">
    <property type="component" value="Unassembled WGS sequence"/>
</dbReference>
<dbReference type="Proteomes" id="UP000297248">
    <property type="component" value="Unassembled WGS sequence"/>
</dbReference>
<dbReference type="Gene3D" id="1.10.101.10">
    <property type="entry name" value="PGBD-like superfamily/PGBD"/>
    <property type="match status" value="1"/>
</dbReference>
<dbReference type="Pfam" id="PF02557">
    <property type="entry name" value="VanY"/>
    <property type="match status" value="1"/>
</dbReference>
<dbReference type="GO" id="GO:0006508">
    <property type="term" value="P:proteolysis"/>
    <property type="evidence" value="ECO:0007669"/>
    <property type="project" value="InterPro"/>
</dbReference>
<organism evidence="4 5">
    <name type="scientific">Mucilaginibacter phyllosphaerae</name>
    <dbReference type="NCBI Taxonomy" id="1812349"/>
    <lineage>
        <taxon>Bacteria</taxon>
        <taxon>Pseudomonadati</taxon>
        <taxon>Bacteroidota</taxon>
        <taxon>Sphingobacteriia</taxon>
        <taxon>Sphingobacteriales</taxon>
        <taxon>Sphingobacteriaceae</taxon>
        <taxon>Mucilaginibacter</taxon>
    </lineage>
</organism>
<dbReference type="CDD" id="cd14845">
    <property type="entry name" value="L-Ala-D-Glu_peptidase_like"/>
    <property type="match status" value="1"/>
</dbReference>
<feature type="domain" description="Peptidoglycan binding-like" evidence="1">
    <location>
        <begin position="10"/>
        <end position="61"/>
    </location>
</feature>
<dbReference type="OrthoDB" id="9799970at2"/>
<feature type="domain" description="D-alanyl-D-alanine carboxypeptidase-like core" evidence="2">
    <location>
        <begin position="86"/>
        <end position="186"/>
    </location>
</feature>
<evidence type="ECO:0008006" key="7">
    <source>
        <dbReference type="Google" id="ProtNLM"/>
    </source>
</evidence>
<accession>A0A4Y8AHY3</accession>
<reference evidence="3 6" key="3">
    <citation type="submission" date="2020-08" db="EMBL/GenBank/DDBJ databases">
        <title>Genomic Encyclopedia of Type Strains, Phase IV (KMG-IV): sequencing the most valuable type-strain genomes for metagenomic binning, comparative biology and taxonomic classification.</title>
        <authorList>
            <person name="Goeker M."/>
        </authorList>
    </citation>
    <scope>NUCLEOTIDE SEQUENCE [LARGE SCALE GENOMIC DNA]</scope>
    <source>
        <strain evidence="3 6">DSM 100995</strain>
    </source>
</reference>
<dbReference type="InterPro" id="IPR009045">
    <property type="entry name" value="Zn_M74/Hedgehog-like"/>
</dbReference>
<protein>
    <recommendedName>
        <fullName evidence="7">Peptidoglycan-binding protein</fullName>
    </recommendedName>
</protein>
<name>A0A4Y8AHY3_9SPHI</name>
<dbReference type="GO" id="GO:0008233">
    <property type="term" value="F:peptidase activity"/>
    <property type="evidence" value="ECO:0007669"/>
    <property type="project" value="InterPro"/>
</dbReference>
<reference evidence="4" key="2">
    <citation type="submission" date="2019-03" db="EMBL/GenBank/DDBJ databases">
        <authorList>
            <person name="Yan Y.-Q."/>
            <person name="Du Z.-J."/>
        </authorList>
    </citation>
    <scope>NUCLEOTIDE SEQUENCE</scope>
    <source>
        <strain evidence="4">PP-F2FG21</strain>
    </source>
</reference>
<dbReference type="SUPFAM" id="SSF55166">
    <property type="entry name" value="Hedgehog/DD-peptidase"/>
    <property type="match status" value="1"/>
</dbReference>
<evidence type="ECO:0000313" key="3">
    <source>
        <dbReference type="EMBL" id="MBB3968317.1"/>
    </source>
</evidence>
<dbReference type="InterPro" id="IPR036365">
    <property type="entry name" value="PGBD-like_sf"/>
</dbReference>
<evidence type="ECO:0000259" key="1">
    <source>
        <dbReference type="Pfam" id="PF01471"/>
    </source>
</evidence>
<dbReference type="Gene3D" id="3.30.1380.10">
    <property type="match status" value="1"/>
</dbReference>
<comment type="caution">
    <text evidence="4">The sequence shown here is derived from an EMBL/GenBank/DDBJ whole genome shotgun (WGS) entry which is preliminary data.</text>
</comment>
<proteinExistence type="predicted"/>
<evidence type="ECO:0000313" key="6">
    <source>
        <dbReference type="Proteomes" id="UP000583101"/>
    </source>
</evidence>
<dbReference type="InterPro" id="IPR003709">
    <property type="entry name" value="VanY-like_core_dom"/>
</dbReference>
<dbReference type="EMBL" id="SNQG01000001">
    <property type="protein sequence ID" value="TEW68684.1"/>
    <property type="molecule type" value="Genomic_DNA"/>
</dbReference>
<evidence type="ECO:0000259" key="2">
    <source>
        <dbReference type="Pfam" id="PF02557"/>
    </source>
</evidence>
<dbReference type="InterPro" id="IPR002477">
    <property type="entry name" value="Peptidoglycan-bd-like"/>
</dbReference>
<keyword evidence="6" id="KW-1185">Reference proteome</keyword>
<sequence length="229" mass="26008">MENLKTGSKGNLVTYLQKKLVVLNYPVTVNGDFDQLTDDTVKNYQRKKGLTDDGIVGGNTWVMVYTDTEHPRDALKRIERHNDINQLHPIVRKAAVKVFVQLQSEGIPFRIYEAYRFPERQADLYAQGRTKPGPIVTYAQPWSSYHQYGLAIDFVLFENGEWSWNDAGSKAKLWSKMHELGTQEGLMRLGFETPHLQIMGTSSSALRSGVYPAGGDKLWYNNFMSALGK</sequence>
<dbReference type="RefSeq" id="WP_134334523.1">
    <property type="nucleotide sequence ID" value="NZ_BMCZ01000001.1"/>
</dbReference>
<dbReference type="InterPro" id="IPR036366">
    <property type="entry name" value="PGBDSf"/>
</dbReference>